<feature type="compositionally biased region" description="Low complexity" evidence="3">
    <location>
        <begin position="64"/>
        <end position="78"/>
    </location>
</feature>
<dbReference type="Proteomes" id="UP001392437">
    <property type="component" value="Unassembled WGS sequence"/>
</dbReference>
<dbReference type="PANTHER" id="PTHR46551:SF1">
    <property type="entry name" value="SAP DOMAIN-CONTAINING RIBONUCLEOPROTEIN"/>
    <property type="match status" value="1"/>
</dbReference>
<keyword evidence="6" id="KW-1185">Reference proteome</keyword>
<evidence type="ECO:0000313" key="5">
    <source>
        <dbReference type="EMBL" id="KAK8101662.1"/>
    </source>
</evidence>
<dbReference type="PROSITE" id="PS50800">
    <property type="entry name" value="SAP"/>
    <property type="match status" value="1"/>
</dbReference>
<feature type="compositionally biased region" description="Basic and acidic residues" evidence="3">
    <location>
        <begin position="148"/>
        <end position="217"/>
    </location>
</feature>
<dbReference type="GO" id="GO:0005634">
    <property type="term" value="C:nucleus"/>
    <property type="evidence" value="ECO:0007669"/>
    <property type="project" value="TreeGrafter"/>
</dbReference>
<evidence type="ECO:0000256" key="2">
    <source>
        <dbReference type="ARBA" id="ARBA00046328"/>
    </source>
</evidence>
<evidence type="ECO:0000256" key="1">
    <source>
        <dbReference type="ARBA" id="ARBA00022553"/>
    </source>
</evidence>
<dbReference type="GO" id="GO:0016973">
    <property type="term" value="P:poly(A)+ mRNA export from nucleus"/>
    <property type="evidence" value="ECO:0007669"/>
    <property type="project" value="TreeGrafter"/>
</dbReference>
<dbReference type="InterPro" id="IPR052240">
    <property type="entry name" value="SAP_domain_ribonucleoprotein"/>
</dbReference>
<dbReference type="Gene3D" id="1.10.720.30">
    <property type="entry name" value="SAP domain"/>
    <property type="match status" value="1"/>
</dbReference>
<feature type="compositionally biased region" description="Basic and acidic residues" evidence="3">
    <location>
        <begin position="80"/>
        <end position="89"/>
    </location>
</feature>
<feature type="compositionally biased region" description="Basic and acidic residues" evidence="3">
    <location>
        <begin position="103"/>
        <end position="117"/>
    </location>
</feature>
<dbReference type="Pfam" id="PF02037">
    <property type="entry name" value="SAP"/>
    <property type="match status" value="1"/>
</dbReference>
<feature type="compositionally biased region" description="Basic and acidic residues" evidence="3">
    <location>
        <begin position="54"/>
        <end position="63"/>
    </location>
</feature>
<feature type="region of interest" description="Disordered" evidence="3">
    <location>
        <begin position="32"/>
        <end position="249"/>
    </location>
</feature>
<gene>
    <name evidence="5" type="ORF">PG999_012036</name>
</gene>
<dbReference type="SMART" id="SM00513">
    <property type="entry name" value="SAP"/>
    <property type="match status" value="1"/>
</dbReference>
<dbReference type="InterPro" id="IPR036361">
    <property type="entry name" value="SAP_dom_sf"/>
</dbReference>
<dbReference type="EMBL" id="JAQQWP010000009">
    <property type="protein sequence ID" value="KAK8101662.1"/>
    <property type="molecule type" value="Genomic_DNA"/>
</dbReference>
<dbReference type="SUPFAM" id="SSF68906">
    <property type="entry name" value="SAP domain"/>
    <property type="match status" value="1"/>
</dbReference>
<feature type="compositionally biased region" description="Basic and acidic residues" evidence="3">
    <location>
        <begin position="230"/>
        <end position="243"/>
    </location>
</feature>
<organism evidence="5 6">
    <name type="scientific">Apiospora kogelbergensis</name>
    <dbReference type="NCBI Taxonomy" id="1337665"/>
    <lineage>
        <taxon>Eukaryota</taxon>
        <taxon>Fungi</taxon>
        <taxon>Dikarya</taxon>
        <taxon>Ascomycota</taxon>
        <taxon>Pezizomycotina</taxon>
        <taxon>Sordariomycetes</taxon>
        <taxon>Xylariomycetidae</taxon>
        <taxon>Amphisphaeriales</taxon>
        <taxon>Apiosporaceae</taxon>
        <taxon>Apiospora</taxon>
    </lineage>
</organism>
<proteinExistence type="inferred from homology"/>
<dbReference type="PANTHER" id="PTHR46551">
    <property type="entry name" value="SAP DOMAIN-CONTAINING RIBONUCLEOPROTEIN"/>
    <property type="match status" value="1"/>
</dbReference>
<evidence type="ECO:0000259" key="4">
    <source>
        <dbReference type="PROSITE" id="PS50800"/>
    </source>
</evidence>
<reference evidence="5 6" key="1">
    <citation type="submission" date="2023-01" db="EMBL/GenBank/DDBJ databases">
        <title>Analysis of 21 Apiospora genomes using comparative genomics revels a genus with tremendous synthesis potential of carbohydrate active enzymes and secondary metabolites.</title>
        <authorList>
            <person name="Sorensen T."/>
        </authorList>
    </citation>
    <scope>NUCLEOTIDE SEQUENCE [LARGE SCALE GENOMIC DNA]</scope>
    <source>
        <strain evidence="5 6">CBS 117206</strain>
    </source>
</reference>
<dbReference type="Pfam" id="PF18592">
    <property type="entry name" value="Tho1_MOS11_C"/>
    <property type="match status" value="1"/>
</dbReference>
<feature type="domain" description="SAP" evidence="4">
    <location>
        <begin position="4"/>
        <end position="38"/>
    </location>
</feature>
<evidence type="ECO:0000256" key="3">
    <source>
        <dbReference type="SAM" id="MobiDB-lite"/>
    </source>
</evidence>
<name>A0AAW0QGK1_9PEZI</name>
<accession>A0AAW0QGK1</accession>
<sequence>MADYNTFKVPELKKLLQEKSLPVAGNKADLVARLQKHDEENAPAKPEAPAAAVEEEKKEEKAAPAEGNATGEAAATTEATEEKKPEAPKPDFSAHLPASAADEEAKKRAERAKRFGIVEETPEEDKKKAERAKRFGAGADDTAAVVKGLDEALPERRPKRGREGGAEAERGQNKRSNNDSRRGGDRGGRRDDGGRPRGGRGGRDGGRRGGNDRDRKPNAGGISKPSRVLDNPEEKRKAEERAKRFASNN</sequence>
<evidence type="ECO:0000313" key="6">
    <source>
        <dbReference type="Proteomes" id="UP001392437"/>
    </source>
</evidence>
<dbReference type="InterPro" id="IPR040746">
    <property type="entry name" value="THO1_MOS11_C"/>
</dbReference>
<feature type="compositionally biased region" description="Low complexity" evidence="3">
    <location>
        <begin position="43"/>
        <end position="52"/>
    </location>
</feature>
<comment type="similarity">
    <text evidence="2">Belongs to the SAP domain-containing ribonucleoprotein family.</text>
</comment>
<protein>
    <recommendedName>
        <fullName evidence="4">SAP domain-containing protein</fullName>
    </recommendedName>
</protein>
<dbReference type="AlphaFoldDB" id="A0AAW0QGK1"/>
<comment type="caution">
    <text evidence="5">The sequence shown here is derived from an EMBL/GenBank/DDBJ whole genome shotgun (WGS) entry which is preliminary data.</text>
</comment>
<keyword evidence="1" id="KW-0597">Phosphoprotein</keyword>
<dbReference type="InterPro" id="IPR003034">
    <property type="entry name" value="SAP_dom"/>
</dbReference>